<organism evidence="2 3">
    <name type="scientific">Phytophthora rubi</name>
    <dbReference type="NCBI Taxonomy" id="129364"/>
    <lineage>
        <taxon>Eukaryota</taxon>
        <taxon>Sar</taxon>
        <taxon>Stramenopiles</taxon>
        <taxon>Oomycota</taxon>
        <taxon>Peronosporomycetes</taxon>
        <taxon>Peronosporales</taxon>
        <taxon>Peronosporaceae</taxon>
        <taxon>Phytophthora</taxon>
    </lineage>
</organism>
<accession>A0A6A4FIK7</accession>
<comment type="caution">
    <text evidence="2">The sequence shown here is derived from an EMBL/GenBank/DDBJ whole genome shotgun (WGS) entry which is preliminary data.</text>
</comment>
<dbReference type="InterPro" id="IPR052717">
    <property type="entry name" value="Vacuolar_transposase_reg"/>
</dbReference>
<evidence type="ECO:0000259" key="1">
    <source>
        <dbReference type="Pfam" id="PF05699"/>
    </source>
</evidence>
<dbReference type="SUPFAM" id="SSF53098">
    <property type="entry name" value="Ribonuclease H-like"/>
    <property type="match status" value="1"/>
</dbReference>
<dbReference type="InterPro" id="IPR012337">
    <property type="entry name" value="RNaseH-like_sf"/>
</dbReference>
<dbReference type="Pfam" id="PF05699">
    <property type="entry name" value="Dimer_Tnp_hAT"/>
    <property type="match status" value="1"/>
</dbReference>
<dbReference type="EMBL" id="QXFT01000245">
    <property type="protein sequence ID" value="KAE9349653.1"/>
    <property type="molecule type" value="Genomic_DNA"/>
</dbReference>
<dbReference type="InterPro" id="IPR008906">
    <property type="entry name" value="HATC_C_dom"/>
</dbReference>
<proteinExistence type="predicted"/>
<dbReference type="Proteomes" id="UP000434957">
    <property type="component" value="Unassembled WGS sequence"/>
</dbReference>
<dbReference type="PANTHER" id="PTHR46169">
    <property type="entry name" value="DNA REPLICATION-RELATED ELEMENT FACTOR, ISOFORM A"/>
    <property type="match status" value="1"/>
</dbReference>
<dbReference type="PANTHER" id="PTHR46169:SF29">
    <property type="entry name" value="DNA REPLICATION-RELATED ELEMENT FACTOR, ISOFORM A"/>
    <property type="match status" value="1"/>
</dbReference>
<feature type="domain" description="HAT C-terminal dimerisation" evidence="1">
    <location>
        <begin position="478"/>
        <end position="566"/>
    </location>
</feature>
<dbReference type="GO" id="GO:0046983">
    <property type="term" value="F:protein dimerization activity"/>
    <property type="evidence" value="ECO:0007669"/>
    <property type="project" value="InterPro"/>
</dbReference>
<gene>
    <name evidence="2" type="ORF">PR003_g5774</name>
</gene>
<reference evidence="2 3" key="1">
    <citation type="submission" date="2018-08" db="EMBL/GenBank/DDBJ databases">
        <title>Genomic investigation of the strawberry pathogen Phytophthora fragariae indicates pathogenicity is determined by transcriptional variation in three key races.</title>
        <authorList>
            <person name="Adams T.M."/>
            <person name="Armitage A.D."/>
            <person name="Sobczyk M.K."/>
            <person name="Bates H.J."/>
            <person name="Dunwell J.M."/>
            <person name="Nellist C.F."/>
            <person name="Harrison R.J."/>
        </authorList>
    </citation>
    <scope>NUCLEOTIDE SEQUENCE [LARGE SCALE GENOMIC DNA]</scope>
    <source>
        <strain evidence="2 3">SCRP333</strain>
    </source>
</reference>
<evidence type="ECO:0000313" key="3">
    <source>
        <dbReference type="Proteomes" id="UP000434957"/>
    </source>
</evidence>
<name>A0A6A4FIK7_9STRA</name>
<evidence type="ECO:0000313" key="2">
    <source>
        <dbReference type="EMBL" id="KAE9349653.1"/>
    </source>
</evidence>
<protein>
    <recommendedName>
        <fullName evidence="1">HAT C-terminal dimerisation domain-containing protein</fullName>
    </recommendedName>
</protein>
<keyword evidence="3" id="KW-1185">Reference proteome</keyword>
<sequence length="633" mass="72403">MAEYEESKIMEALLVKDENKTTINSERVKEAIVELFSSTIKEIVNYLDENEEDYPTFTLVADFWTCKTTNDKFLGVRVYLVDKEWQFKSILLGTRKVDPAYGDRDGGIQKPFRAWLDTILEDFGLQKNNFYGATSDSGADVKSMLRTGLNLRWEWCMAHMAHAATKASCGVNGAVSAEANPEMADLITRMTKTIFQIKHVSTTGNLFKELGKSNTKGAYTRLVGYSTSRFLSLTNALERVILKWPAITMWYEERERQALRANKSPPDFPLANRYDDLVHVLSVLKQMGEIKRSYQAERPVQVEVLAQLFLARIHDMNSDQALPHYLSTDENPRWIAASVLTPLAAKTRSLLREALDERFFCRYYKDTAFAKCDFLLEMQMKLHPIYKRTELSLDRAVILCCRQHNKKGKESVERKNAVSAKIRHNLLELLKAVIEPADTTEQLSTPSVARVSRLEAAFALRPSRPPMTSSRDRRAEEELDRWLEDEVDVERCDDGTPNETVLEFWRRLQHEGEYRIIPKAVKVLFAIPASSCEIERDFGVSGNMVTSQRTSLADHNVDMCSFLNRNRDFVDLLQCEEIPKGQHHLHTPSSFIFAFDSDLDYDMDEMTSDILANFVSSTSLANDLAEEEEKTSL</sequence>
<dbReference type="AlphaFoldDB" id="A0A6A4FIK7"/>
<dbReference type="GO" id="GO:0005634">
    <property type="term" value="C:nucleus"/>
    <property type="evidence" value="ECO:0007669"/>
    <property type="project" value="TreeGrafter"/>
</dbReference>
<dbReference type="GO" id="GO:0006357">
    <property type="term" value="P:regulation of transcription by RNA polymerase II"/>
    <property type="evidence" value="ECO:0007669"/>
    <property type="project" value="TreeGrafter"/>
</dbReference>